<dbReference type="RefSeq" id="WP_089355469.1">
    <property type="nucleotide sequence ID" value="NZ_FZPD01000001.1"/>
</dbReference>
<evidence type="ECO:0000259" key="3">
    <source>
        <dbReference type="Pfam" id="PF01643"/>
    </source>
</evidence>
<dbReference type="PANTHER" id="PTHR31727:SF6">
    <property type="entry name" value="OLEOYL-ACYL CARRIER PROTEIN THIOESTERASE 1, CHLOROPLASTIC"/>
    <property type="match status" value="1"/>
</dbReference>
<dbReference type="EMBL" id="FZPD01000001">
    <property type="protein sequence ID" value="SNS57410.1"/>
    <property type="molecule type" value="Genomic_DNA"/>
</dbReference>
<keyword evidence="5" id="KW-1185">Reference proteome</keyword>
<dbReference type="PANTHER" id="PTHR31727">
    <property type="entry name" value="OLEOYL-ACYL CARRIER PROTEIN THIOESTERASE 1, CHLOROPLASTIC"/>
    <property type="match status" value="1"/>
</dbReference>
<protein>
    <submittedName>
        <fullName evidence="4">Acyl-CoA thioester hydrolase</fullName>
    </submittedName>
</protein>
<dbReference type="AlphaFoldDB" id="A0A239FKG5"/>
<dbReference type="InterPro" id="IPR045023">
    <property type="entry name" value="FATA/B"/>
</dbReference>
<dbReference type="InterPro" id="IPR002864">
    <property type="entry name" value="Acyl-ACP_thioesterase_NHD"/>
</dbReference>
<feature type="domain" description="Acyl-ACP thioesterase N-terminal hotdog" evidence="3">
    <location>
        <begin position="3"/>
        <end position="123"/>
    </location>
</feature>
<keyword evidence="4" id="KW-0378">Hydrolase</keyword>
<dbReference type="CDD" id="cd00586">
    <property type="entry name" value="4HBT"/>
    <property type="match status" value="1"/>
</dbReference>
<name>A0A239FKG5_EKHLU</name>
<dbReference type="GO" id="GO:0000036">
    <property type="term" value="F:acyl carrier activity"/>
    <property type="evidence" value="ECO:0007669"/>
    <property type="project" value="TreeGrafter"/>
</dbReference>
<dbReference type="GO" id="GO:0016297">
    <property type="term" value="F:fatty acyl-[ACP] hydrolase activity"/>
    <property type="evidence" value="ECO:0007669"/>
    <property type="project" value="InterPro"/>
</dbReference>
<dbReference type="OrthoDB" id="9801517at2"/>
<dbReference type="Pfam" id="PF01643">
    <property type="entry name" value="Acyl-ACP_TE"/>
    <property type="match status" value="1"/>
</dbReference>
<dbReference type="InterPro" id="IPR029069">
    <property type="entry name" value="HotDog_dom_sf"/>
</dbReference>
<evidence type="ECO:0000256" key="1">
    <source>
        <dbReference type="ARBA" id="ARBA00006500"/>
    </source>
</evidence>
<dbReference type="SUPFAM" id="SSF54637">
    <property type="entry name" value="Thioesterase/thiol ester dehydrase-isomerase"/>
    <property type="match status" value="1"/>
</dbReference>
<keyword evidence="2" id="KW-0809">Transit peptide</keyword>
<reference evidence="4 5" key="1">
    <citation type="submission" date="2017-06" db="EMBL/GenBank/DDBJ databases">
        <authorList>
            <person name="Kim H.J."/>
            <person name="Triplett B.A."/>
        </authorList>
    </citation>
    <scope>NUCLEOTIDE SEQUENCE [LARGE SCALE GENOMIC DNA]</scope>
    <source>
        <strain evidence="4 5">DSM 19307</strain>
    </source>
</reference>
<gene>
    <name evidence="4" type="ORF">SAMN05421640_0720</name>
</gene>
<comment type="similarity">
    <text evidence="1">Belongs to the acyl-ACP thioesterase family.</text>
</comment>
<evidence type="ECO:0000256" key="2">
    <source>
        <dbReference type="ARBA" id="ARBA00022946"/>
    </source>
</evidence>
<evidence type="ECO:0000313" key="5">
    <source>
        <dbReference type="Proteomes" id="UP000198393"/>
    </source>
</evidence>
<dbReference type="Proteomes" id="UP000198393">
    <property type="component" value="Unassembled WGS sequence"/>
</dbReference>
<dbReference type="Gene3D" id="3.10.129.10">
    <property type="entry name" value="Hotdog Thioesterase"/>
    <property type="match status" value="1"/>
</dbReference>
<accession>A0A239FKG5</accession>
<organism evidence="4 5">
    <name type="scientific">Ekhidna lutea</name>
    <dbReference type="NCBI Taxonomy" id="447679"/>
    <lineage>
        <taxon>Bacteria</taxon>
        <taxon>Pseudomonadati</taxon>
        <taxon>Bacteroidota</taxon>
        <taxon>Cytophagia</taxon>
        <taxon>Cytophagales</taxon>
        <taxon>Reichenbachiellaceae</taxon>
        <taxon>Ekhidna</taxon>
    </lineage>
</organism>
<sequence length="127" mass="15433">MKIFENKITVTKDHLDFNDHVNNLVYMQWALDISREHWLSEINEEINEDYFWMVRSHHVEYEKQAFLGDEIIVKTYVEGYRGPFSNRIVKIFKGEELLVQVKTNWCLIDRETQKLKRVPEEIQILFK</sequence>
<evidence type="ECO:0000313" key="4">
    <source>
        <dbReference type="EMBL" id="SNS57410.1"/>
    </source>
</evidence>
<proteinExistence type="inferred from homology"/>